<evidence type="ECO:0000313" key="2">
    <source>
        <dbReference type="Proteomes" id="UP001152320"/>
    </source>
</evidence>
<organism evidence="1 2">
    <name type="scientific">Holothuria leucospilota</name>
    <name type="common">Black long sea cucumber</name>
    <name type="synonym">Mertensiothuria leucospilota</name>
    <dbReference type="NCBI Taxonomy" id="206669"/>
    <lineage>
        <taxon>Eukaryota</taxon>
        <taxon>Metazoa</taxon>
        <taxon>Echinodermata</taxon>
        <taxon>Eleutherozoa</taxon>
        <taxon>Echinozoa</taxon>
        <taxon>Holothuroidea</taxon>
        <taxon>Aspidochirotacea</taxon>
        <taxon>Aspidochirotida</taxon>
        <taxon>Holothuriidae</taxon>
        <taxon>Holothuria</taxon>
    </lineage>
</organism>
<comment type="caution">
    <text evidence="1">The sequence shown here is derived from an EMBL/GenBank/DDBJ whole genome shotgun (WGS) entry which is preliminary data.</text>
</comment>
<dbReference type="Proteomes" id="UP001152320">
    <property type="component" value="Chromosome 14"/>
</dbReference>
<proteinExistence type="predicted"/>
<dbReference type="EMBL" id="JAIZAY010000014">
    <property type="protein sequence ID" value="KAJ8029009.1"/>
    <property type="molecule type" value="Genomic_DNA"/>
</dbReference>
<keyword evidence="2" id="KW-1185">Reference proteome</keyword>
<sequence>MSLEVKSKVYSRIAHNPTGINPVVLQSFATTAHWCYCSLANSPFVPQPNGTTAIYYYSPLVLTAHWQTAHLYHSPMVQQPFTTTAHWCYCSLANSPFVSQPNGTAAFYYYSPLVLQLTGKQPICTTAQSAVIFTTTCRTNGL</sequence>
<name>A0A9Q1H095_HOLLE</name>
<evidence type="ECO:0000313" key="1">
    <source>
        <dbReference type="EMBL" id="KAJ8029009.1"/>
    </source>
</evidence>
<dbReference type="AlphaFoldDB" id="A0A9Q1H095"/>
<gene>
    <name evidence="1" type="ORF">HOLleu_28286</name>
</gene>
<accession>A0A9Q1H095</accession>
<protein>
    <submittedName>
        <fullName evidence="1">Uncharacterized protein</fullName>
    </submittedName>
</protein>
<reference evidence="1" key="1">
    <citation type="submission" date="2021-10" db="EMBL/GenBank/DDBJ databases">
        <title>Tropical sea cucumber genome reveals ecological adaptation and Cuvierian tubules defense mechanism.</title>
        <authorList>
            <person name="Chen T."/>
        </authorList>
    </citation>
    <scope>NUCLEOTIDE SEQUENCE</scope>
    <source>
        <strain evidence="1">Nanhai2018</strain>
        <tissue evidence="1">Muscle</tissue>
    </source>
</reference>